<comment type="caution">
    <text evidence="2">The sequence shown here is derived from an EMBL/GenBank/DDBJ whole genome shotgun (WGS) entry which is preliminary data.</text>
</comment>
<feature type="region of interest" description="Disordered" evidence="1">
    <location>
        <begin position="1"/>
        <end position="27"/>
    </location>
</feature>
<feature type="compositionally biased region" description="Polar residues" evidence="1">
    <location>
        <begin position="10"/>
        <end position="27"/>
    </location>
</feature>
<reference evidence="2 3" key="1">
    <citation type="submission" date="2019-02" db="EMBL/GenBank/DDBJ databases">
        <title>Deep-cultivation of Planctomycetes and their phenomic and genomic characterization uncovers novel biology.</title>
        <authorList>
            <person name="Wiegand S."/>
            <person name="Jogler M."/>
            <person name="Boedeker C."/>
            <person name="Pinto D."/>
            <person name="Vollmers J."/>
            <person name="Rivas-Marin E."/>
            <person name="Kohn T."/>
            <person name="Peeters S.H."/>
            <person name="Heuer A."/>
            <person name="Rast P."/>
            <person name="Oberbeckmann S."/>
            <person name="Bunk B."/>
            <person name="Jeske O."/>
            <person name="Meyerdierks A."/>
            <person name="Storesund J.E."/>
            <person name="Kallscheuer N."/>
            <person name="Luecker S."/>
            <person name="Lage O.M."/>
            <person name="Pohl T."/>
            <person name="Merkel B.J."/>
            <person name="Hornburger P."/>
            <person name="Mueller R.-W."/>
            <person name="Bruemmer F."/>
            <person name="Labrenz M."/>
            <person name="Spormann A.M."/>
            <person name="Op Den Camp H."/>
            <person name="Overmann J."/>
            <person name="Amann R."/>
            <person name="Jetten M.S.M."/>
            <person name="Mascher T."/>
            <person name="Medema M.H."/>
            <person name="Devos D.P."/>
            <person name="Kaster A.-K."/>
            <person name="Ovreas L."/>
            <person name="Rohde M."/>
            <person name="Galperin M.Y."/>
            <person name="Jogler C."/>
        </authorList>
    </citation>
    <scope>NUCLEOTIDE SEQUENCE [LARGE SCALE GENOMIC DNA]</scope>
    <source>
        <strain evidence="2 3">Poly51</strain>
    </source>
</reference>
<dbReference type="EMBL" id="SJPW01000004">
    <property type="protein sequence ID" value="TWU54536.1"/>
    <property type="molecule type" value="Genomic_DNA"/>
</dbReference>
<evidence type="ECO:0000313" key="2">
    <source>
        <dbReference type="EMBL" id="TWU54536.1"/>
    </source>
</evidence>
<evidence type="ECO:0000256" key="1">
    <source>
        <dbReference type="SAM" id="MobiDB-lite"/>
    </source>
</evidence>
<evidence type="ECO:0000313" key="3">
    <source>
        <dbReference type="Proteomes" id="UP000318288"/>
    </source>
</evidence>
<keyword evidence="3" id="KW-1185">Reference proteome</keyword>
<dbReference type="AlphaFoldDB" id="A0A5C6F3B4"/>
<organism evidence="2 3">
    <name type="scientific">Rubripirellula tenax</name>
    <dbReference type="NCBI Taxonomy" id="2528015"/>
    <lineage>
        <taxon>Bacteria</taxon>
        <taxon>Pseudomonadati</taxon>
        <taxon>Planctomycetota</taxon>
        <taxon>Planctomycetia</taxon>
        <taxon>Pirellulales</taxon>
        <taxon>Pirellulaceae</taxon>
        <taxon>Rubripirellula</taxon>
    </lineage>
</organism>
<proteinExistence type="predicted"/>
<protein>
    <submittedName>
        <fullName evidence="2">Uncharacterized protein</fullName>
    </submittedName>
</protein>
<sequence>MDGTTDDRNQTCQQRLTNKSYRGNEPSSQVGCVLVTHHPHLFAGGVWMVRDKHAPYLNLP</sequence>
<name>A0A5C6F3B4_9BACT</name>
<accession>A0A5C6F3B4</accession>
<dbReference type="Proteomes" id="UP000318288">
    <property type="component" value="Unassembled WGS sequence"/>
</dbReference>
<gene>
    <name evidence="2" type="ORF">Poly51_32550</name>
</gene>